<accession>A0A0K8J5S0</accession>
<evidence type="ECO:0000256" key="1">
    <source>
        <dbReference type="SAM" id="Phobius"/>
    </source>
</evidence>
<sequence length="231" mass="25702">MLLTIFRGLFDTDTISVISVTDFLLCIGCSQIIGLIMAFAYMFRSRYTKSFIITLALLPTVVCVVIMMVNGNIGAGVAVTGAFSLVRFRSVPGTAKEITMLFLSMSSGLIAGMGYLTFAIFFTVLMCTLVVVYNQLDFGTKKNICKYKTLNITIPEDLDYTGVFEEILEKYATCIELVSVKTTNMGSLFRLTYNLTLRNVDKEKELIDKLRCRNGNLEITISQQENKSGVL</sequence>
<name>A0A0K8J5S0_9FIRM</name>
<gene>
    <name evidence="2" type="ORF">SD1D_1269</name>
</gene>
<dbReference type="InterPro" id="IPR032531">
    <property type="entry name" value="DUF4956"/>
</dbReference>
<reference evidence="3" key="1">
    <citation type="submission" date="2015-09" db="EMBL/GenBank/DDBJ databases">
        <authorList>
            <person name="Wibberg D."/>
        </authorList>
    </citation>
    <scope>NUCLEOTIDE SEQUENCE [LARGE SCALE GENOMIC DNA]</scope>
    <source>
        <strain evidence="3">SD1D</strain>
    </source>
</reference>
<proteinExistence type="predicted"/>
<feature type="transmembrane region" description="Helical" evidence="1">
    <location>
        <begin position="20"/>
        <end position="43"/>
    </location>
</feature>
<dbReference type="EMBL" id="LN879430">
    <property type="protein sequence ID" value="CUH92815.1"/>
    <property type="molecule type" value="Genomic_DNA"/>
</dbReference>
<feature type="transmembrane region" description="Helical" evidence="1">
    <location>
        <begin position="108"/>
        <end position="133"/>
    </location>
</feature>
<dbReference type="RefSeq" id="WP_058258154.1">
    <property type="nucleotide sequence ID" value="NZ_JANWKB010000091.1"/>
</dbReference>
<keyword evidence="1" id="KW-0812">Transmembrane</keyword>
<protein>
    <submittedName>
        <fullName evidence="2">Putative membrane protein</fullName>
    </submittedName>
</protein>
<feature type="transmembrane region" description="Helical" evidence="1">
    <location>
        <begin position="55"/>
        <end position="88"/>
    </location>
</feature>
<dbReference type="KEGG" id="hsd:SD1D_1269"/>
<organism evidence="2 3">
    <name type="scientific">Herbinix luporum</name>
    <dbReference type="NCBI Taxonomy" id="1679721"/>
    <lineage>
        <taxon>Bacteria</taxon>
        <taxon>Bacillati</taxon>
        <taxon>Bacillota</taxon>
        <taxon>Clostridia</taxon>
        <taxon>Lachnospirales</taxon>
        <taxon>Lachnospiraceae</taxon>
        <taxon>Herbinix</taxon>
    </lineage>
</organism>
<evidence type="ECO:0000313" key="3">
    <source>
        <dbReference type="Proteomes" id="UP000196053"/>
    </source>
</evidence>
<dbReference type="OrthoDB" id="9803265at2"/>
<dbReference type="AlphaFoldDB" id="A0A0K8J5S0"/>
<evidence type="ECO:0000313" key="2">
    <source>
        <dbReference type="EMBL" id="CUH92815.1"/>
    </source>
</evidence>
<keyword evidence="1" id="KW-0472">Membrane</keyword>
<keyword evidence="1" id="KW-1133">Transmembrane helix</keyword>
<keyword evidence="3" id="KW-1185">Reference proteome</keyword>
<dbReference type="Proteomes" id="UP000196053">
    <property type="component" value="Chromosome I"/>
</dbReference>
<dbReference type="Pfam" id="PF16316">
    <property type="entry name" value="DUF4956"/>
    <property type="match status" value="1"/>
</dbReference>